<evidence type="ECO:0000313" key="2">
    <source>
        <dbReference type="Proteomes" id="UP000289775"/>
    </source>
</evidence>
<evidence type="ECO:0000313" key="1">
    <source>
        <dbReference type="EMBL" id="RYJ44213.1"/>
    </source>
</evidence>
<protein>
    <submittedName>
        <fullName evidence="1">Ferredoxin</fullName>
    </submittedName>
</protein>
<proteinExistence type="predicted"/>
<name>A0A444WED4_9FLAO</name>
<organism evidence="1 2">
    <name type="scientific">Flavobacterium beibuense</name>
    <dbReference type="NCBI Taxonomy" id="657326"/>
    <lineage>
        <taxon>Bacteria</taxon>
        <taxon>Pseudomonadati</taxon>
        <taxon>Bacteroidota</taxon>
        <taxon>Flavobacteriia</taxon>
        <taxon>Flavobacteriales</taxon>
        <taxon>Flavobacteriaceae</taxon>
        <taxon>Flavobacterium</taxon>
    </lineage>
</organism>
<dbReference type="Proteomes" id="UP000289775">
    <property type="component" value="Unassembled WGS sequence"/>
</dbReference>
<dbReference type="AlphaFoldDB" id="A0A444WED4"/>
<comment type="caution">
    <text evidence="1">The sequence shown here is derived from an EMBL/GenBank/DDBJ whole genome shotgun (WGS) entry which is preliminary data.</text>
</comment>
<gene>
    <name evidence="1" type="ORF">NU09_0823</name>
</gene>
<reference evidence="1 2" key="1">
    <citation type="submission" date="2014-12" db="EMBL/GenBank/DDBJ databases">
        <title>Genome sequence of Flavobacterium beibuense RSKm HC5.</title>
        <authorList>
            <person name="Kim J.F."/>
            <person name="Song J.Y."/>
            <person name="Kwak M.-J."/>
            <person name="Lee S.-W."/>
        </authorList>
    </citation>
    <scope>NUCLEOTIDE SEQUENCE [LARGE SCALE GENOMIC DNA]</scope>
    <source>
        <strain evidence="1 2">RSKm HC5</strain>
    </source>
</reference>
<keyword evidence="2" id="KW-1185">Reference proteome</keyword>
<dbReference type="InterPro" id="IPR036249">
    <property type="entry name" value="Thioredoxin-like_sf"/>
</dbReference>
<dbReference type="SUPFAM" id="SSF52833">
    <property type="entry name" value="Thioredoxin-like"/>
    <property type="match status" value="1"/>
</dbReference>
<accession>A0A444WED4</accession>
<dbReference type="Gene3D" id="3.40.30.10">
    <property type="entry name" value="Glutaredoxin"/>
    <property type="match status" value="1"/>
</dbReference>
<sequence>MHLFLCNGGSCKAKGAEESTLRIRSLLSEKGISDRVHTTITLCNGRCNDGPVVISQPDGIWFKEITADACMAFVNSYIMNGETPESIRLYKYGDAVVNTAEIKVGKAQVKKTK</sequence>
<dbReference type="EMBL" id="JUIW01000003">
    <property type="protein sequence ID" value="RYJ44213.1"/>
    <property type="molecule type" value="Genomic_DNA"/>
</dbReference>
<dbReference type="CDD" id="cd02980">
    <property type="entry name" value="TRX_Fd_family"/>
    <property type="match status" value="1"/>
</dbReference>